<sequence length="168" mass="19436">MLLGLGANQLLADMNRLLSLLFHQGVLDEQFLELQQLQDETSPNFVYDVVNIYFQESEKLIRNLRGLLVDKEFSDYKKMGKHLNQLMGSSSSIGAKRVNNICLAFRAASEQNNRPACLRALEVLENEYCYLNNKLHEFFQIEQQRVLAAGVRYPMPPPPQQQQQHHHH</sequence>
<accession>A0ACC0LL71</accession>
<evidence type="ECO:0000313" key="2">
    <source>
        <dbReference type="Proteomes" id="UP001062846"/>
    </source>
</evidence>
<proteinExistence type="predicted"/>
<name>A0ACC0LL71_RHOML</name>
<gene>
    <name evidence="1" type="ORF">RHMOL_Rhmol12G0225600</name>
</gene>
<dbReference type="Proteomes" id="UP001062846">
    <property type="component" value="Chromosome 12"/>
</dbReference>
<keyword evidence="2" id="KW-1185">Reference proteome</keyword>
<evidence type="ECO:0000313" key="1">
    <source>
        <dbReference type="EMBL" id="KAI8529450.1"/>
    </source>
</evidence>
<reference evidence="1" key="1">
    <citation type="submission" date="2022-02" db="EMBL/GenBank/DDBJ databases">
        <title>Plant Genome Project.</title>
        <authorList>
            <person name="Zhang R.-G."/>
        </authorList>
    </citation>
    <scope>NUCLEOTIDE SEQUENCE</scope>
    <source>
        <strain evidence="1">AT1</strain>
    </source>
</reference>
<protein>
    <submittedName>
        <fullName evidence="1">Uncharacterized protein</fullName>
    </submittedName>
</protein>
<organism evidence="1 2">
    <name type="scientific">Rhododendron molle</name>
    <name type="common">Chinese azalea</name>
    <name type="synonym">Azalea mollis</name>
    <dbReference type="NCBI Taxonomy" id="49168"/>
    <lineage>
        <taxon>Eukaryota</taxon>
        <taxon>Viridiplantae</taxon>
        <taxon>Streptophyta</taxon>
        <taxon>Embryophyta</taxon>
        <taxon>Tracheophyta</taxon>
        <taxon>Spermatophyta</taxon>
        <taxon>Magnoliopsida</taxon>
        <taxon>eudicotyledons</taxon>
        <taxon>Gunneridae</taxon>
        <taxon>Pentapetalae</taxon>
        <taxon>asterids</taxon>
        <taxon>Ericales</taxon>
        <taxon>Ericaceae</taxon>
        <taxon>Ericoideae</taxon>
        <taxon>Rhodoreae</taxon>
        <taxon>Rhododendron</taxon>
    </lineage>
</organism>
<comment type="caution">
    <text evidence="1">The sequence shown here is derived from an EMBL/GenBank/DDBJ whole genome shotgun (WGS) entry which is preliminary data.</text>
</comment>
<dbReference type="EMBL" id="CM046399">
    <property type="protein sequence ID" value="KAI8529450.1"/>
    <property type="molecule type" value="Genomic_DNA"/>
</dbReference>